<keyword evidence="9 12" id="KW-0863">Zinc-finger</keyword>
<sequence length="271" mass="31300">MEGVLKYLREIVGGSGKSRLEVSDAEYAEKLQVEEALQASLANLQISHHKSPSFKAKQAAGESPTVYCEICMERKERHEMFKFETCSHSFCCDCVSRHVEAKIQENIHMITCPTLTCDHIIQPFSLRGIIPEIVFARWEKAWNEATIPDSQKFYCPFKDCSAMLLNDDKKGKMIRQSECPVCRRLFCARCYVPWHGGFNCKQFQKLKVNERGSDDLKVHVLAKEKKWTKCPNCNYIVDKVAGCIHMTCRCKFEFCYKCGSKWSARHWRCQA</sequence>
<dbReference type="InterPro" id="IPR013083">
    <property type="entry name" value="Znf_RING/FYVE/PHD"/>
</dbReference>
<keyword evidence="10" id="KW-0833">Ubl conjugation pathway</keyword>
<evidence type="ECO:0000256" key="7">
    <source>
        <dbReference type="ARBA" id="ARBA00022723"/>
    </source>
</evidence>
<feature type="domain" description="RING-type" evidence="14">
    <location>
        <begin position="64"/>
        <end position="271"/>
    </location>
</feature>
<dbReference type="PROSITE" id="PS51873">
    <property type="entry name" value="TRIAD"/>
    <property type="match status" value="1"/>
</dbReference>
<evidence type="ECO:0000259" key="14">
    <source>
        <dbReference type="PROSITE" id="PS51873"/>
    </source>
</evidence>
<dbReference type="CDD" id="cd22584">
    <property type="entry name" value="Rcat_RBR_unk"/>
    <property type="match status" value="1"/>
</dbReference>
<dbReference type="Pfam" id="PF01485">
    <property type="entry name" value="IBR"/>
    <property type="match status" value="2"/>
</dbReference>
<dbReference type="PROSITE" id="PS50089">
    <property type="entry name" value="ZF_RING_2"/>
    <property type="match status" value="1"/>
</dbReference>
<dbReference type="InterPro" id="IPR001841">
    <property type="entry name" value="Znf_RING"/>
</dbReference>
<dbReference type="EC" id="2.3.2.31" evidence="5"/>
<keyword evidence="7" id="KW-0479">Metal-binding</keyword>
<comment type="function">
    <text evidence="3">Might act as an E3 ubiquitin-protein ligase, or as part of E3 complex, which accepts ubiquitin from specific E2 ubiquitin-conjugating enzymes and then transfers it to substrates.</text>
</comment>
<dbReference type="Gene3D" id="1.20.120.1750">
    <property type="match status" value="1"/>
</dbReference>
<evidence type="ECO:0000256" key="4">
    <source>
        <dbReference type="ARBA" id="ARBA00005884"/>
    </source>
</evidence>
<evidence type="ECO:0000256" key="8">
    <source>
        <dbReference type="ARBA" id="ARBA00022737"/>
    </source>
</evidence>
<dbReference type="InterPro" id="IPR031127">
    <property type="entry name" value="E3_UB_ligase_RBR"/>
</dbReference>
<evidence type="ECO:0000256" key="2">
    <source>
        <dbReference type="ARBA" id="ARBA00001947"/>
    </source>
</evidence>
<evidence type="ECO:0000256" key="5">
    <source>
        <dbReference type="ARBA" id="ARBA00012251"/>
    </source>
</evidence>
<feature type="domain" description="RING-type" evidence="13">
    <location>
        <begin position="68"/>
        <end position="113"/>
    </location>
</feature>
<keyword evidence="11" id="KW-0862">Zinc</keyword>
<evidence type="ECO:0000256" key="3">
    <source>
        <dbReference type="ARBA" id="ARBA00003976"/>
    </source>
</evidence>
<comment type="similarity">
    <text evidence="4">Belongs to the RBR family. Ariadne subfamily.</text>
</comment>
<dbReference type="PANTHER" id="PTHR11685">
    <property type="entry name" value="RBR FAMILY RING FINGER AND IBR DOMAIN-CONTAINING"/>
    <property type="match status" value="1"/>
</dbReference>
<dbReference type="InterPro" id="IPR002867">
    <property type="entry name" value="IBR_dom"/>
</dbReference>
<evidence type="ECO:0000256" key="1">
    <source>
        <dbReference type="ARBA" id="ARBA00001798"/>
    </source>
</evidence>
<evidence type="ECO:0000313" key="15">
    <source>
        <dbReference type="Proteomes" id="UP001652660"/>
    </source>
</evidence>
<evidence type="ECO:0000259" key="13">
    <source>
        <dbReference type="PROSITE" id="PS50089"/>
    </source>
</evidence>
<protein>
    <recommendedName>
        <fullName evidence="5">RBR-type E3 ubiquitin transferase</fullName>
        <ecNumber evidence="5">2.3.2.31</ecNumber>
    </recommendedName>
</protein>
<accession>A0ABM4U1H3</accession>
<proteinExistence type="inferred from homology"/>
<dbReference type="SUPFAM" id="SSF57850">
    <property type="entry name" value="RING/U-box"/>
    <property type="match status" value="3"/>
</dbReference>
<dbReference type="InterPro" id="IPR044066">
    <property type="entry name" value="TRIAD_supradom"/>
</dbReference>
<keyword evidence="6" id="KW-0808">Transferase</keyword>
<evidence type="ECO:0000256" key="12">
    <source>
        <dbReference type="PROSITE-ProRule" id="PRU00175"/>
    </source>
</evidence>
<dbReference type="SMART" id="SM00647">
    <property type="entry name" value="IBR"/>
    <property type="match status" value="2"/>
</dbReference>
<organism evidence="15 16">
    <name type="scientific">Coffea arabica</name>
    <name type="common">Arabian coffee</name>
    <dbReference type="NCBI Taxonomy" id="13443"/>
    <lineage>
        <taxon>Eukaryota</taxon>
        <taxon>Viridiplantae</taxon>
        <taxon>Streptophyta</taxon>
        <taxon>Embryophyta</taxon>
        <taxon>Tracheophyta</taxon>
        <taxon>Spermatophyta</taxon>
        <taxon>Magnoliopsida</taxon>
        <taxon>eudicotyledons</taxon>
        <taxon>Gunneridae</taxon>
        <taxon>Pentapetalae</taxon>
        <taxon>asterids</taxon>
        <taxon>lamiids</taxon>
        <taxon>Gentianales</taxon>
        <taxon>Rubiaceae</taxon>
        <taxon>Ixoroideae</taxon>
        <taxon>Gardenieae complex</taxon>
        <taxon>Bertiereae - Coffeeae clade</taxon>
        <taxon>Coffeeae</taxon>
        <taxon>Coffea</taxon>
    </lineage>
</organism>
<evidence type="ECO:0000256" key="10">
    <source>
        <dbReference type="ARBA" id="ARBA00022786"/>
    </source>
</evidence>
<keyword evidence="8" id="KW-0677">Repeat</keyword>
<dbReference type="GeneID" id="113740101"/>
<evidence type="ECO:0000256" key="6">
    <source>
        <dbReference type="ARBA" id="ARBA00022679"/>
    </source>
</evidence>
<dbReference type="InterPro" id="IPR017907">
    <property type="entry name" value="Znf_RING_CS"/>
</dbReference>
<comment type="catalytic activity">
    <reaction evidence="1">
        <text>[E2 ubiquitin-conjugating enzyme]-S-ubiquitinyl-L-cysteine + [acceptor protein]-L-lysine = [E2 ubiquitin-conjugating enzyme]-L-cysteine + [acceptor protein]-N(6)-ubiquitinyl-L-lysine.</text>
        <dbReference type="EC" id="2.3.2.31"/>
    </reaction>
</comment>
<comment type="cofactor">
    <cofactor evidence="2">
        <name>Zn(2+)</name>
        <dbReference type="ChEBI" id="CHEBI:29105"/>
    </cofactor>
</comment>
<gene>
    <name evidence="16" type="primary">LOC113740101</name>
</gene>
<evidence type="ECO:0000256" key="11">
    <source>
        <dbReference type="ARBA" id="ARBA00022833"/>
    </source>
</evidence>
<dbReference type="Gene3D" id="3.30.40.10">
    <property type="entry name" value="Zinc/RING finger domain, C3HC4 (zinc finger)"/>
    <property type="match status" value="1"/>
</dbReference>
<name>A0ABM4U1H3_COFAR</name>
<dbReference type="CDD" id="cd22582">
    <property type="entry name" value="BRcat_RBR_unk"/>
    <property type="match status" value="1"/>
</dbReference>
<dbReference type="RefSeq" id="XP_071901136.1">
    <property type="nucleotide sequence ID" value="XM_072045035.1"/>
</dbReference>
<dbReference type="PROSITE" id="PS00518">
    <property type="entry name" value="ZF_RING_1"/>
    <property type="match status" value="1"/>
</dbReference>
<evidence type="ECO:0000313" key="16">
    <source>
        <dbReference type="RefSeq" id="XP_071901136.1"/>
    </source>
</evidence>
<evidence type="ECO:0000256" key="9">
    <source>
        <dbReference type="ARBA" id="ARBA00022771"/>
    </source>
</evidence>
<keyword evidence="15" id="KW-1185">Reference proteome</keyword>
<reference evidence="16" key="1">
    <citation type="submission" date="2025-08" db="UniProtKB">
        <authorList>
            <consortium name="RefSeq"/>
        </authorList>
    </citation>
    <scope>IDENTIFICATION</scope>
    <source>
        <tissue evidence="16">Leaves</tissue>
    </source>
</reference>
<dbReference type="Proteomes" id="UP001652660">
    <property type="component" value="Chromosome 4c"/>
</dbReference>